<protein>
    <recommendedName>
        <fullName evidence="3">Ankyrin repeat-containing protein</fullName>
    </recommendedName>
</protein>
<dbReference type="Proteomes" id="UP000187203">
    <property type="component" value="Unassembled WGS sequence"/>
</dbReference>
<organism evidence="1 2">
    <name type="scientific">Corchorus olitorius</name>
    <dbReference type="NCBI Taxonomy" id="93759"/>
    <lineage>
        <taxon>Eukaryota</taxon>
        <taxon>Viridiplantae</taxon>
        <taxon>Streptophyta</taxon>
        <taxon>Embryophyta</taxon>
        <taxon>Tracheophyta</taxon>
        <taxon>Spermatophyta</taxon>
        <taxon>Magnoliopsida</taxon>
        <taxon>eudicotyledons</taxon>
        <taxon>Gunneridae</taxon>
        <taxon>Pentapetalae</taxon>
        <taxon>rosids</taxon>
        <taxon>malvids</taxon>
        <taxon>Malvales</taxon>
        <taxon>Malvaceae</taxon>
        <taxon>Grewioideae</taxon>
        <taxon>Apeibeae</taxon>
        <taxon>Corchorus</taxon>
    </lineage>
</organism>
<dbReference type="OrthoDB" id="674805at2759"/>
<comment type="caution">
    <text evidence="1">The sequence shown here is derived from an EMBL/GenBank/DDBJ whole genome shotgun (WGS) entry which is preliminary data.</text>
</comment>
<sequence length="208" mass="22862">MTHDHINAKNSEGLTALDLALSTQEESHESKSESDNPDSIYNMLSIYGGLTAGKMSNSSAGDNNWIRSFSNWLKEKPKSSIKNVDALRSKMSSYKKVKIAIARGKGGISESMRNTFLVVTVLIITATYTASLQPPKKDKDKDQPENQKQEIIYSSGQSDSPAAAPSDSPNIIVISSAGQFYILIVYSHNTLPFRLLLHALNSFHLIRS</sequence>
<proteinExistence type="predicted"/>
<evidence type="ECO:0000313" key="1">
    <source>
        <dbReference type="EMBL" id="OMO97022.1"/>
    </source>
</evidence>
<keyword evidence="2" id="KW-1185">Reference proteome</keyword>
<dbReference type="STRING" id="93759.A0A1R3JQ37"/>
<evidence type="ECO:0008006" key="3">
    <source>
        <dbReference type="Google" id="ProtNLM"/>
    </source>
</evidence>
<dbReference type="EMBL" id="AWUE01015514">
    <property type="protein sequence ID" value="OMO97022.1"/>
    <property type="molecule type" value="Genomic_DNA"/>
</dbReference>
<accession>A0A1R3JQ37</accession>
<evidence type="ECO:0000313" key="2">
    <source>
        <dbReference type="Proteomes" id="UP000187203"/>
    </source>
</evidence>
<gene>
    <name evidence="1" type="ORF">COLO4_14916</name>
</gene>
<reference evidence="2" key="1">
    <citation type="submission" date="2013-09" db="EMBL/GenBank/DDBJ databases">
        <title>Corchorus olitorius genome sequencing.</title>
        <authorList>
            <person name="Alam M."/>
            <person name="Haque M.S."/>
            <person name="Islam M.S."/>
            <person name="Emdad E.M."/>
            <person name="Islam M.M."/>
            <person name="Ahmed B."/>
            <person name="Halim A."/>
            <person name="Hossen Q.M.M."/>
            <person name="Hossain M.Z."/>
            <person name="Ahmed R."/>
            <person name="Khan M.M."/>
            <person name="Islam R."/>
            <person name="Rashid M.M."/>
            <person name="Khan S.A."/>
            <person name="Rahman M.S."/>
            <person name="Alam M."/>
            <person name="Yahiya A.S."/>
            <person name="Khan M.S."/>
            <person name="Azam M.S."/>
            <person name="Haque T."/>
            <person name="Lashkar M.Z.H."/>
            <person name="Akhand A.I."/>
            <person name="Morshed G."/>
            <person name="Roy S."/>
            <person name="Uddin K.S."/>
            <person name="Rabeya T."/>
            <person name="Hossain A.S."/>
            <person name="Chowdhury A."/>
            <person name="Snigdha A.R."/>
            <person name="Mortoza M.S."/>
            <person name="Matin S.A."/>
            <person name="Hoque S.M.E."/>
            <person name="Islam M.K."/>
            <person name="Roy D.K."/>
            <person name="Haider R."/>
            <person name="Moosa M.M."/>
            <person name="Elias S.M."/>
            <person name="Hasan A.M."/>
            <person name="Jahan S."/>
            <person name="Shafiuddin M."/>
            <person name="Mahmood N."/>
            <person name="Shommy N.S."/>
        </authorList>
    </citation>
    <scope>NUCLEOTIDE SEQUENCE [LARGE SCALE GENOMIC DNA]</scope>
    <source>
        <strain evidence="2">cv. O-4</strain>
    </source>
</reference>
<dbReference type="AlphaFoldDB" id="A0A1R3JQ37"/>
<name>A0A1R3JQ37_9ROSI</name>